<evidence type="ECO:0000256" key="1">
    <source>
        <dbReference type="ARBA" id="ARBA00022475"/>
    </source>
</evidence>
<comment type="catalytic activity">
    <reaction evidence="7">
        <text>a peptidoglycan chain = a peptidoglycan chain with N-acetyl-1,6-anhydromuramyl-[peptide] at the reducing end + a peptidoglycan chain with N-acetylglucosamine at the non-reducing end.</text>
        <dbReference type="EC" id="4.2.2.29"/>
    </reaction>
</comment>
<keyword evidence="7" id="KW-0997">Cell inner membrane</keyword>
<keyword evidence="5 7" id="KW-0456">Lyase</keyword>
<dbReference type="Pfam" id="PF02618">
    <property type="entry name" value="YceG"/>
    <property type="match status" value="1"/>
</dbReference>
<evidence type="ECO:0000256" key="6">
    <source>
        <dbReference type="ARBA" id="ARBA00023316"/>
    </source>
</evidence>
<evidence type="ECO:0000313" key="10">
    <source>
        <dbReference type="Proteomes" id="UP001597033"/>
    </source>
</evidence>
<dbReference type="Gene3D" id="3.30.1490.480">
    <property type="entry name" value="Endolytic murein transglycosylase"/>
    <property type="match status" value="1"/>
</dbReference>
<evidence type="ECO:0000256" key="8">
    <source>
        <dbReference type="SAM" id="MobiDB-lite"/>
    </source>
</evidence>
<comment type="function">
    <text evidence="7">Functions as a peptidoglycan terminase that cleaves nascent peptidoglycan strands endolytically to terminate their elongation.</text>
</comment>
<evidence type="ECO:0000256" key="3">
    <source>
        <dbReference type="ARBA" id="ARBA00022989"/>
    </source>
</evidence>
<protein>
    <recommendedName>
        <fullName evidence="7">Endolytic murein transglycosylase</fullName>
        <ecNumber evidence="7">4.2.2.29</ecNumber>
    </recommendedName>
    <alternativeName>
        <fullName evidence="7">Peptidoglycan lytic transglycosylase</fullName>
    </alternativeName>
    <alternativeName>
        <fullName evidence="7">Peptidoglycan polymerization terminase</fullName>
    </alternativeName>
</protein>
<dbReference type="InterPro" id="IPR003770">
    <property type="entry name" value="MLTG-like"/>
</dbReference>
<feature type="region of interest" description="Disordered" evidence="8">
    <location>
        <begin position="357"/>
        <end position="422"/>
    </location>
</feature>
<dbReference type="PANTHER" id="PTHR30518">
    <property type="entry name" value="ENDOLYTIC MUREIN TRANSGLYCOSYLASE"/>
    <property type="match status" value="1"/>
</dbReference>
<dbReference type="HAMAP" id="MF_02065">
    <property type="entry name" value="MltG"/>
    <property type="match status" value="1"/>
</dbReference>
<keyword evidence="1 7" id="KW-1003">Cell membrane</keyword>
<dbReference type="RefSeq" id="WP_238394354.1">
    <property type="nucleotide sequence ID" value="NZ_JBHTKN010000012.1"/>
</dbReference>
<keyword evidence="4 7" id="KW-0472">Membrane</keyword>
<gene>
    <name evidence="7 9" type="primary">mltG</name>
    <name evidence="9" type="ORF">ACFQ2N_14815</name>
</gene>
<evidence type="ECO:0000256" key="2">
    <source>
        <dbReference type="ARBA" id="ARBA00022692"/>
    </source>
</evidence>
<feature type="site" description="Important for catalytic activity" evidence="7">
    <location>
        <position position="238"/>
    </location>
</feature>
<reference evidence="10" key="1">
    <citation type="journal article" date="2019" name="Int. J. Syst. Evol. Microbiol.">
        <title>The Global Catalogue of Microorganisms (GCM) 10K type strain sequencing project: providing services to taxonomists for standard genome sequencing and annotation.</title>
        <authorList>
            <consortium name="The Broad Institute Genomics Platform"/>
            <consortium name="The Broad Institute Genome Sequencing Center for Infectious Disease"/>
            <person name="Wu L."/>
            <person name="Ma J."/>
        </authorList>
    </citation>
    <scope>NUCLEOTIDE SEQUENCE [LARGE SCALE GENOMIC DNA]</scope>
    <source>
        <strain evidence="10">CCUG 55854</strain>
    </source>
</reference>
<keyword evidence="2 7" id="KW-0812">Transmembrane</keyword>
<accession>A0ABW3LZG2</accession>
<name>A0ABW3LZG2_9GAMM</name>
<dbReference type="PANTHER" id="PTHR30518:SF2">
    <property type="entry name" value="ENDOLYTIC MUREIN TRANSGLYCOSYLASE"/>
    <property type="match status" value="1"/>
</dbReference>
<evidence type="ECO:0000256" key="4">
    <source>
        <dbReference type="ARBA" id="ARBA00023136"/>
    </source>
</evidence>
<keyword evidence="3 7" id="KW-1133">Transmembrane helix</keyword>
<dbReference type="NCBIfam" id="TIGR00247">
    <property type="entry name" value="endolytic transglycosylase MltG"/>
    <property type="match status" value="1"/>
</dbReference>
<evidence type="ECO:0000313" key="9">
    <source>
        <dbReference type="EMBL" id="MFD1043623.1"/>
    </source>
</evidence>
<evidence type="ECO:0000256" key="7">
    <source>
        <dbReference type="HAMAP-Rule" id="MF_02065"/>
    </source>
</evidence>
<evidence type="ECO:0000256" key="5">
    <source>
        <dbReference type="ARBA" id="ARBA00023239"/>
    </source>
</evidence>
<feature type="compositionally biased region" description="Low complexity" evidence="8">
    <location>
        <begin position="396"/>
        <end position="408"/>
    </location>
</feature>
<organism evidence="9 10">
    <name type="scientific">Pseudoxanthomonas kaohsiungensis</name>
    <dbReference type="NCBI Taxonomy" id="283923"/>
    <lineage>
        <taxon>Bacteria</taxon>
        <taxon>Pseudomonadati</taxon>
        <taxon>Pseudomonadota</taxon>
        <taxon>Gammaproteobacteria</taxon>
        <taxon>Lysobacterales</taxon>
        <taxon>Lysobacteraceae</taxon>
        <taxon>Pseudoxanthomonas</taxon>
    </lineage>
</organism>
<dbReference type="CDD" id="cd08010">
    <property type="entry name" value="MltG_like"/>
    <property type="match status" value="1"/>
</dbReference>
<dbReference type="Proteomes" id="UP001597033">
    <property type="component" value="Unassembled WGS sequence"/>
</dbReference>
<proteinExistence type="inferred from homology"/>
<dbReference type="Gene3D" id="3.30.160.60">
    <property type="entry name" value="Classic Zinc Finger"/>
    <property type="match status" value="1"/>
</dbReference>
<comment type="caution">
    <text evidence="9">The sequence shown here is derived from an EMBL/GenBank/DDBJ whole genome shotgun (WGS) entry which is preliminary data.</text>
</comment>
<comment type="similarity">
    <text evidence="7">Belongs to the transglycosylase MltG family.</text>
</comment>
<sequence length="422" mass="45150">MLDGNTIDEVDVAGGRRRALRWGLGLLCLLLLAVAAAAGWGWMHYQRFADAPAASAGTADSVRIERGDGFATVLARLREAGIDAGHDLEWRLLARQMDAAGRLKVGEYALAPELTPRELLQRMRDGRVLQYRVTLVEGWNFRQLRAALAAAQPLRHETGDMDDAALMAALGHPGQHPEGRFLPETYLYQRGDSDLDILRRAHAAMEQALAQAWESRAPDVPLKSAEEALVLASIVEKETGQAQERPQIAGVFSRRLQKGMLLQTDPTVIYGMGSAYAGNIRKRDLTTDTPYNTYTRPGLPPTPIAMPGRAALQAAVDPAPGDALYFVSRNDGSHVFSATYAEHNAAVDCYQRRRCPPGKADNGAPSPGKADNRAPSPGKADNKAPSPGKAGNDTGAAAPESAGPAPKADAGKRDAPASTESP</sequence>
<keyword evidence="6 7" id="KW-0961">Cell wall biogenesis/degradation</keyword>
<comment type="subcellular location">
    <subcellularLocation>
        <location evidence="7">Cell inner membrane</location>
        <topology evidence="7">Single-pass membrane protein</topology>
    </subcellularLocation>
</comment>
<dbReference type="EMBL" id="JBHTKN010000012">
    <property type="protein sequence ID" value="MFD1043623.1"/>
    <property type="molecule type" value="Genomic_DNA"/>
</dbReference>
<feature type="transmembrane region" description="Helical" evidence="7">
    <location>
        <begin position="24"/>
        <end position="43"/>
    </location>
</feature>
<dbReference type="EC" id="4.2.2.29" evidence="7"/>
<keyword evidence="10" id="KW-1185">Reference proteome</keyword>